<keyword evidence="4 9" id="KW-0808">Transferase</keyword>
<evidence type="ECO:0000256" key="2">
    <source>
        <dbReference type="ARBA" id="ARBA00008420"/>
    </source>
</evidence>
<dbReference type="PANTHER" id="PTHR43442:SF3">
    <property type="entry name" value="GLUCONOKINASE-RELATED"/>
    <property type="match status" value="1"/>
</dbReference>
<evidence type="ECO:0000313" key="10">
    <source>
        <dbReference type="EMBL" id="SFP54246.1"/>
    </source>
</evidence>
<dbReference type="GO" id="GO:0005737">
    <property type="term" value="C:cytoplasm"/>
    <property type="evidence" value="ECO:0007669"/>
    <property type="project" value="TreeGrafter"/>
</dbReference>
<evidence type="ECO:0000256" key="5">
    <source>
        <dbReference type="ARBA" id="ARBA00022741"/>
    </source>
</evidence>
<gene>
    <name evidence="10" type="ORF">SAMN04488241_10339</name>
</gene>
<sequence>MMVLVMGVSGSGKSSVGLALAKRQGAPFLESDSLHPTTNVAKMAAGVPLDDDDRAPWLDAIATWMAARPHGVVACSALKRAYRDRLRAAAPALRIVALLPPERVLAERLGQRRGHFMPGSLLASQLATLEVLGIDERALVLSGDKPVAATIAIVAQWLTLDPRHDAHNLSA</sequence>
<dbReference type="InterPro" id="IPR027417">
    <property type="entry name" value="P-loop_NTPase"/>
</dbReference>
<dbReference type="AlphaFoldDB" id="A0A1I5R8C1"/>
<keyword evidence="7 9" id="KW-0067">ATP-binding</keyword>
<dbReference type="GO" id="GO:0046316">
    <property type="term" value="F:gluconokinase activity"/>
    <property type="evidence" value="ECO:0007669"/>
    <property type="project" value="UniProtKB-EC"/>
</dbReference>
<comment type="similarity">
    <text evidence="2 9">Belongs to the gluconokinase GntK/GntV family.</text>
</comment>
<dbReference type="EMBL" id="FOXP01000003">
    <property type="protein sequence ID" value="SFP54246.1"/>
    <property type="molecule type" value="Genomic_DNA"/>
</dbReference>
<evidence type="ECO:0000256" key="7">
    <source>
        <dbReference type="ARBA" id="ARBA00022840"/>
    </source>
</evidence>
<protein>
    <recommendedName>
        <fullName evidence="3 9">Gluconokinase</fullName>
        <ecNumber evidence="3 9">2.7.1.12</ecNumber>
    </recommendedName>
</protein>
<dbReference type="Gene3D" id="3.40.50.300">
    <property type="entry name" value="P-loop containing nucleotide triphosphate hydrolases"/>
    <property type="match status" value="1"/>
</dbReference>
<dbReference type="Pfam" id="PF13671">
    <property type="entry name" value="AAA_33"/>
    <property type="match status" value="1"/>
</dbReference>
<dbReference type="NCBIfam" id="TIGR01313">
    <property type="entry name" value="therm_gnt_kin"/>
    <property type="match status" value="1"/>
</dbReference>
<dbReference type="EC" id="2.7.1.12" evidence="3 9"/>
<dbReference type="RefSeq" id="WP_093331908.1">
    <property type="nucleotide sequence ID" value="NZ_FOXP01000003.1"/>
</dbReference>
<evidence type="ECO:0000256" key="6">
    <source>
        <dbReference type="ARBA" id="ARBA00022777"/>
    </source>
</evidence>
<dbReference type="PANTHER" id="PTHR43442">
    <property type="entry name" value="GLUCONOKINASE-RELATED"/>
    <property type="match status" value="1"/>
</dbReference>
<dbReference type="InterPro" id="IPR006001">
    <property type="entry name" value="Therm_gnt_kin"/>
</dbReference>
<evidence type="ECO:0000256" key="8">
    <source>
        <dbReference type="ARBA" id="ARBA00048090"/>
    </source>
</evidence>
<dbReference type="CDD" id="cd02021">
    <property type="entry name" value="GntK"/>
    <property type="match status" value="1"/>
</dbReference>
<dbReference type="SUPFAM" id="SSF52540">
    <property type="entry name" value="P-loop containing nucleoside triphosphate hydrolases"/>
    <property type="match status" value="1"/>
</dbReference>
<proteinExistence type="inferred from homology"/>
<dbReference type="GO" id="GO:0005975">
    <property type="term" value="P:carbohydrate metabolic process"/>
    <property type="evidence" value="ECO:0007669"/>
    <property type="project" value="InterPro"/>
</dbReference>
<comment type="catalytic activity">
    <reaction evidence="8 9">
        <text>D-gluconate + ATP = 6-phospho-D-gluconate + ADP + H(+)</text>
        <dbReference type="Rhea" id="RHEA:19433"/>
        <dbReference type="ChEBI" id="CHEBI:15378"/>
        <dbReference type="ChEBI" id="CHEBI:18391"/>
        <dbReference type="ChEBI" id="CHEBI:30616"/>
        <dbReference type="ChEBI" id="CHEBI:58759"/>
        <dbReference type="ChEBI" id="CHEBI:456216"/>
        <dbReference type="EC" id="2.7.1.12"/>
    </reaction>
</comment>
<evidence type="ECO:0000256" key="3">
    <source>
        <dbReference type="ARBA" id="ARBA00012054"/>
    </source>
</evidence>
<dbReference type="GO" id="GO:0005524">
    <property type="term" value="F:ATP binding"/>
    <property type="evidence" value="ECO:0007669"/>
    <property type="project" value="UniProtKB-KW"/>
</dbReference>
<name>A0A1I5R8C1_9SPHN</name>
<dbReference type="STRING" id="634430.SAMN04488241_10339"/>
<dbReference type="Proteomes" id="UP000199586">
    <property type="component" value="Unassembled WGS sequence"/>
</dbReference>
<accession>A0A1I5R8C1</accession>
<evidence type="ECO:0000256" key="4">
    <source>
        <dbReference type="ARBA" id="ARBA00022679"/>
    </source>
</evidence>
<keyword evidence="6 9" id="KW-0418">Kinase</keyword>
<evidence type="ECO:0000313" key="11">
    <source>
        <dbReference type="Proteomes" id="UP000199586"/>
    </source>
</evidence>
<evidence type="ECO:0000256" key="1">
    <source>
        <dbReference type="ARBA" id="ARBA00004761"/>
    </source>
</evidence>
<keyword evidence="11" id="KW-1185">Reference proteome</keyword>
<evidence type="ECO:0000256" key="9">
    <source>
        <dbReference type="RuleBase" id="RU363066"/>
    </source>
</evidence>
<reference evidence="10 11" key="1">
    <citation type="submission" date="2016-10" db="EMBL/GenBank/DDBJ databases">
        <authorList>
            <person name="de Groot N.N."/>
        </authorList>
    </citation>
    <scope>NUCLEOTIDE SEQUENCE [LARGE SCALE GENOMIC DNA]</scope>
    <source>
        <strain evidence="10 11">CGMCC 1.9113</strain>
    </source>
</reference>
<dbReference type="OrthoDB" id="9795716at2"/>
<organism evidence="10 11">
    <name type="scientific">Sphingomonas rubra</name>
    <dbReference type="NCBI Taxonomy" id="634430"/>
    <lineage>
        <taxon>Bacteria</taxon>
        <taxon>Pseudomonadati</taxon>
        <taxon>Pseudomonadota</taxon>
        <taxon>Alphaproteobacteria</taxon>
        <taxon>Sphingomonadales</taxon>
        <taxon>Sphingomonadaceae</taxon>
        <taxon>Sphingomonas</taxon>
    </lineage>
</organism>
<keyword evidence="5 9" id="KW-0547">Nucleotide-binding</keyword>
<comment type="pathway">
    <text evidence="1">Carbohydrate acid metabolism.</text>
</comment>